<evidence type="ECO:0000313" key="5">
    <source>
        <dbReference type="EMBL" id="PNC54657.1"/>
    </source>
</evidence>
<gene>
    <name evidence="5" type="ORF">CXU09_08925</name>
</gene>
<organism evidence="5 6">
    <name type="scientific">Akkermansia muciniphila</name>
    <dbReference type="NCBI Taxonomy" id="239935"/>
    <lineage>
        <taxon>Bacteria</taxon>
        <taxon>Pseudomonadati</taxon>
        <taxon>Verrucomicrobiota</taxon>
        <taxon>Verrucomicrobiia</taxon>
        <taxon>Verrucomicrobiales</taxon>
        <taxon>Akkermansiaceae</taxon>
        <taxon>Akkermansia</taxon>
    </lineage>
</organism>
<evidence type="ECO:0000256" key="2">
    <source>
        <dbReference type="ARBA" id="ARBA00022692"/>
    </source>
</evidence>
<comment type="caution">
    <text evidence="5">The sequence shown here is derived from an EMBL/GenBank/DDBJ whole genome shotgun (WGS) entry which is preliminary data.</text>
</comment>
<dbReference type="GeneID" id="300825837"/>
<evidence type="ECO:0000256" key="1">
    <source>
        <dbReference type="ARBA" id="ARBA00004127"/>
    </source>
</evidence>
<dbReference type="RefSeq" id="WP_012420910.1">
    <property type="nucleotide sequence ID" value="NZ_AP021898.1"/>
</dbReference>
<protein>
    <submittedName>
        <fullName evidence="5">DUF1232 domain-containing protein</fullName>
    </submittedName>
</protein>
<keyword evidence="4" id="KW-0472">Membrane</keyword>
<proteinExistence type="predicted"/>
<evidence type="ECO:0000256" key="4">
    <source>
        <dbReference type="ARBA" id="ARBA00023136"/>
    </source>
</evidence>
<evidence type="ECO:0000256" key="3">
    <source>
        <dbReference type="ARBA" id="ARBA00022989"/>
    </source>
</evidence>
<dbReference type="EMBL" id="PJKN01000005">
    <property type="protein sequence ID" value="PNC54657.1"/>
    <property type="molecule type" value="Genomic_DNA"/>
</dbReference>
<name>A0A2N8HYI6_9BACT</name>
<dbReference type="Pfam" id="PF06803">
    <property type="entry name" value="DUF1232"/>
    <property type="match status" value="1"/>
</dbReference>
<dbReference type="Proteomes" id="UP000235914">
    <property type="component" value="Unassembled WGS sequence"/>
</dbReference>
<keyword evidence="3" id="KW-1133">Transmembrane helix</keyword>
<reference evidence="5 6" key="1">
    <citation type="journal article" date="2017" name="BMC Genomics">
        <title>Genome sequencing of 39 Akkermansia muciniphila isolates reveals its population structure, genomic and functional diverisity, and global distribution in mammalian gut microbiotas.</title>
        <authorList>
            <person name="Guo X."/>
            <person name="Li S."/>
            <person name="Zhang J."/>
            <person name="Wu F."/>
            <person name="Li X."/>
            <person name="Wu D."/>
            <person name="Zhang M."/>
            <person name="Ou Z."/>
            <person name="Jie Z."/>
            <person name="Yan Q."/>
            <person name="Li P."/>
            <person name="Yi J."/>
            <person name="Peng Y."/>
        </authorList>
    </citation>
    <scope>NUCLEOTIDE SEQUENCE [LARGE SCALE GENOMIC DNA]</scope>
    <source>
        <strain evidence="5 6">GP43</strain>
    </source>
</reference>
<dbReference type="GO" id="GO:0012505">
    <property type="term" value="C:endomembrane system"/>
    <property type="evidence" value="ECO:0007669"/>
    <property type="project" value="UniProtKB-SubCell"/>
</dbReference>
<dbReference type="InterPro" id="IPR010652">
    <property type="entry name" value="DUF1232"/>
</dbReference>
<accession>A0A2N8HYI6</accession>
<comment type="subcellular location">
    <subcellularLocation>
        <location evidence="1">Endomembrane system</location>
        <topology evidence="1">Multi-pass membrane protein</topology>
    </subcellularLocation>
</comment>
<sequence length="95" mass="10799">MKNKIPIPPNGSRQQLLVRAINYFRSREGEPRLFTRRKLVLLALTALYAFSPIDLIPDFIPGVGQIDDLTVIAFTFLALFMPPIREHGSHEDPEP</sequence>
<dbReference type="AlphaFoldDB" id="A0A2N8HYI6"/>
<keyword evidence="2" id="KW-0812">Transmembrane</keyword>
<evidence type="ECO:0000313" key="6">
    <source>
        <dbReference type="Proteomes" id="UP000235914"/>
    </source>
</evidence>